<protein>
    <submittedName>
        <fullName evidence="5">Dehydrogenase</fullName>
    </submittedName>
</protein>
<organism evidence="5">
    <name type="scientific">Thermosporothrix sp. COM3</name>
    <dbReference type="NCBI Taxonomy" id="2490863"/>
    <lineage>
        <taxon>Bacteria</taxon>
        <taxon>Bacillati</taxon>
        <taxon>Chloroflexota</taxon>
        <taxon>Ktedonobacteria</taxon>
        <taxon>Ktedonobacterales</taxon>
        <taxon>Thermosporotrichaceae</taxon>
        <taxon>Thermosporothrix</taxon>
    </lineage>
</organism>
<dbReference type="SUPFAM" id="SSF51735">
    <property type="entry name" value="NAD(P)-binding Rossmann-fold domains"/>
    <property type="match status" value="1"/>
</dbReference>
<dbReference type="InterPro" id="IPR036291">
    <property type="entry name" value="NAD(P)-bd_dom_sf"/>
</dbReference>
<keyword evidence="2" id="KW-0521">NADP</keyword>
<proteinExistence type="inferred from homology"/>
<dbReference type="GO" id="GO:0016616">
    <property type="term" value="F:oxidoreductase activity, acting on the CH-OH group of donors, NAD or NADP as acceptor"/>
    <property type="evidence" value="ECO:0007669"/>
    <property type="project" value="InterPro"/>
</dbReference>
<evidence type="ECO:0000313" key="5">
    <source>
        <dbReference type="EMBL" id="BBH87926.1"/>
    </source>
</evidence>
<dbReference type="Pfam" id="PF00106">
    <property type="entry name" value="adh_short"/>
    <property type="match status" value="1"/>
</dbReference>
<dbReference type="InterPro" id="IPR045313">
    <property type="entry name" value="CBR1-like"/>
</dbReference>
<reference evidence="5" key="1">
    <citation type="submission" date="2018-12" db="EMBL/GenBank/DDBJ databases">
        <title>Novel natural products biosynthetic potential of the class Ktedonobacteria.</title>
        <authorList>
            <person name="Zheng Y."/>
            <person name="Saitou A."/>
            <person name="Wang C.M."/>
            <person name="Toyoda A."/>
            <person name="Minakuchi Y."/>
            <person name="Sekiguchi Y."/>
            <person name="Ueda K."/>
            <person name="Takano H."/>
            <person name="Sakai Y."/>
            <person name="Yokota A."/>
            <person name="Yabe S."/>
        </authorList>
    </citation>
    <scope>NUCLEOTIDE SEQUENCE</scope>
    <source>
        <strain evidence="5">COM3</strain>
    </source>
</reference>
<accession>A0A455SJL3</accession>
<sequence>MSSQSKKIALVTGANQGIGLEIARQLGEQGITVLIGARNNARGEEAARGLNADGLLASALYLDVTAQQSIENAARWLSETYGRLDILVNNAAIAPSTWRPASDVPLEEVRALYETNVFGLLAVTQAMLPLLRRSSAGRIVNISSGMASLSRMSQVPPEILQAFPVSLASSKTTVNALTLFLAKELEHTGIKVNAVDPGPTATARNPRGSRTPQQAARVAVHFATIADDGPTGGFFDENGSLPW</sequence>
<evidence type="ECO:0000256" key="2">
    <source>
        <dbReference type="ARBA" id="ARBA00022857"/>
    </source>
</evidence>
<comment type="similarity">
    <text evidence="1 4">Belongs to the short-chain dehydrogenases/reductases (SDR) family.</text>
</comment>
<evidence type="ECO:0000256" key="3">
    <source>
        <dbReference type="ARBA" id="ARBA00023002"/>
    </source>
</evidence>
<dbReference type="PRINTS" id="PR00080">
    <property type="entry name" value="SDRFAMILY"/>
</dbReference>
<dbReference type="CDD" id="cd05324">
    <property type="entry name" value="carb_red_PTCR-like_SDR_c"/>
    <property type="match status" value="1"/>
</dbReference>
<dbReference type="InterPro" id="IPR002347">
    <property type="entry name" value="SDR_fam"/>
</dbReference>
<evidence type="ECO:0000256" key="4">
    <source>
        <dbReference type="RuleBase" id="RU000363"/>
    </source>
</evidence>
<dbReference type="AlphaFoldDB" id="A0A455SJL3"/>
<evidence type="ECO:0000256" key="1">
    <source>
        <dbReference type="ARBA" id="ARBA00006484"/>
    </source>
</evidence>
<dbReference type="PANTHER" id="PTHR43490">
    <property type="entry name" value="(+)-NEOMENTHOL DEHYDROGENASE"/>
    <property type="match status" value="1"/>
</dbReference>
<dbReference type="EMBL" id="AP019376">
    <property type="protein sequence ID" value="BBH87926.1"/>
    <property type="molecule type" value="Genomic_DNA"/>
</dbReference>
<dbReference type="PANTHER" id="PTHR43490:SF99">
    <property type="entry name" value="SHORT-CHAIN DEHYDROGENASE_REDUCTASE"/>
    <property type="match status" value="1"/>
</dbReference>
<name>A0A455SJL3_9CHLR</name>
<keyword evidence="3" id="KW-0560">Oxidoreductase</keyword>
<dbReference type="Gene3D" id="3.40.50.720">
    <property type="entry name" value="NAD(P)-binding Rossmann-like Domain"/>
    <property type="match status" value="1"/>
</dbReference>
<dbReference type="PRINTS" id="PR00081">
    <property type="entry name" value="GDHRDH"/>
</dbReference>
<gene>
    <name evidence="5" type="ORF">KTC_26770</name>
</gene>